<keyword evidence="7" id="KW-1185">Reference proteome</keyword>
<dbReference type="SUPFAM" id="SSF53850">
    <property type="entry name" value="Periplasmic binding protein-like II"/>
    <property type="match status" value="1"/>
</dbReference>
<dbReference type="EMBL" id="BMLW01000002">
    <property type="protein sequence ID" value="GGP08863.1"/>
    <property type="molecule type" value="Genomic_DNA"/>
</dbReference>
<accession>A0ABQ2NTM6</accession>
<keyword evidence="4" id="KW-0804">Transcription</keyword>
<dbReference type="Gene3D" id="3.40.190.290">
    <property type="match status" value="1"/>
</dbReference>
<dbReference type="PANTHER" id="PTHR30346:SF28">
    <property type="entry name" value="HTH-TYPE TRANSCRIPTIONAL REGULATOR CYNR"/>
    <property type="match status" value="1"/>
</dbReference>
<evidence type="ECO:0000256" key="2">
    <source>
        <dbReference type="ARBA" id="ARBA00023015"/>
    </source>
</evidence>
<proteinExistence type="inferred from homology"/>
<dbReference type="InterPro" id="IPR036388">
    <property type="entry name" value="WH-like_DNA-bd_sf"/>
</dbReference>
<evidence type="ECO:0000256" key="4">
    <source>
        <dbReference type="ARBA" id="ARBA00023163"/>
    </source>
</evidence>
<dbReference type="PANTHER" id="PTHR30346">
    <property type="entry name" value="TRANSCRIPTIONAL DUAL REGULATOR HCAR-RELATED"/>
    <property type="match status" value="1"/>
</dbReference>
<dbReference type="CDD" id="cd05466">
    <property type="entry name" value="PBP2_LTTR_substrate"/>
    <property type="match status" value="1"/>
</dbReference>
<evidence type="ECO:0000313" key="6">
    <source>
        <dbReference type="EMBL" id="GGP08863.1"/>
    </source>
</evidence>
<evidence type="ECO:0000256" key="3">
    <source>
        <dbReference type="ARBA" id="ARBA00023125"/>
    </source>
</evidence>
<comment type="caution">
    <text evidence="6">The sequence shown here is derived from an EMBL/GenBank/DDBJ whole genome shotgun (WGS) entry which is preliminary data.</text>
</comment>
<organism evidence="6 7">
    <name type="scientific">Oceanobacillus neutriphilus</name>
    <dbReference type="NCBI Taxonomy" id="531815"/>
    <lineage>
        <taxon>Bacteria</taxon>
        <taxon>Bacillati</taxon>
        <taxon>Bacillota</taxon>
        <taxon>Bacilli</taxon>
        <taxon>Bacillales</taxon>
        <taxon>Bacillaceae</taxon>
        <taxon>Oceanobacillus</taxon>
    </lineage>
</organism>
<dbReference type="Pfam" id="PF03466">
    <property type="entry name" value="LysR_substrate"/>
    <property type="match status" value="1"/>
</dbReference>
<keyword evidence="3" id="KW-0238">DNA-binding</keyword>
<sequence>MEIRILRYFWTIAEEGSVSRAAELLHITQPTLSRQLKELEEELGTELFYREKKQLHLTEAGVFLKDRAEEILSLTDKTEQAFFDQKKQLFSGHISIGCVEADNSDTLAMMLEEMVSDYPQVTFHIFSGTSDDITEKLDKGLIDLAILLEPIALDKYERMTLPRTEKWGVLVSNDSFLAQKKYMLPEDLAGVPLLCSGRTEVQKMIADWMGIPVERMNIAGTFNLIFNVFSLVENRVGSALAIEGAVINGNARNVTFVPLSPEMETKCVVAWKKNRSFSPVVNEFIQRMKHAFEA</sequence>
<evidence type="ECO:0000313" key="7">
    <source>
        <dbReference type="Proteomes" id="UP000641206"/>
    </source>
</evidence>
<reference evidence="7" key="1">
    <citation type="journal article" date="2019" name="Int. J. Syst. Evol. Microbiol.">
        <title>The Global Catalogue of Microorganisms (GCM) 10K type strain sequencing project: providing services to taxonomists for standard genome sequencing and annotation.</title>
        <authorList>
            <consortium name="The Broad Institute Genomics Platform"/>
            <consortium name="The Broad Institute Genome Sequencing Center for Infectious Disease"/>
            <person name="Wu L."/>
            <person name="Ma J."/>
        </authorList>
    </citation>
    <scope>NUCLEOTIDE SEQUENCE [LARGE SCALE GENOMIC DNA]</scope>
    <source>
        <strain evidence="7">CGMCC 1.7693</strain>
    </source>
</reference>
<dbReference type="SUPFAM" id="SSF46785">
    <property type="entry name" value="Winged helix' DNA-binding domain"/>
    <property type="match status" value="1"/>
</dbReference>
<dbReference type="PROSITE" id="PS50931">
    <property type="entry name" value="HTH_LYSR"/>
    <property type="match status" value="1"/>
</dbReference>
<evidence type="ECO:0000259" key="5">
    <source>
        <dbReference type="PROSITE" id="PS50931"/>
    </source>
</evidence>
<dbReference type="InterPro" id="IPR036390">
    <property type="entry name" value="WH_DNA-bd_sf"/>
</dbReference>
<dbReference type="InterPro" id="IPR005119">
    <property type="entry name" value="LysR_subst-bd"/>
</dbReference>
<evidence type="ECO:0000256" key="1">
    <source>
        <dbReference type="ARBA" id="ARBA00009437"/>
    </source>
</evidence>
<dbReference type="RefSeq" id="WP_188733416.1">
    <property type="nucleotide sequence ID" value="NZ_BMLW01000002.1"/>
</dbReference>
<dbReference type="Proteomes" id="UP000641206">
    <property type="component" value="Unassembled WGS sequence"/>
</dbReference>
<comment type="similarity">
    <text evidence="1">Belongs to the LysR transcriptional regulatory family.</text>
</comment>
<name>A0ABQ2NTM6_9BACI</name>
<dbReference type="PRINTS" id="PR00039">
    <property type="entry name" value="HTHLYSR"/>
</dbReference>
<gene>
    <name evidence="6" type="primary">rlrB</name>
    <name evidence="6" type="ORF">GCM10011346_10880</name>
</gene>
<feature type="domain" description="HTH lysR-type" evidence="5">
    <location>
        <begin position="1"/>
        <end position="58"/>
    </location>
</feature>
<dbReference type="Pfam" id="PF00126">
    <property type="entry name" value="HTH_1"/>
    <property type="match status" value="1"/>
</dbReference>
<keyword evidence="2" id="KW-0805">Transcription regulation</keyword>
<dbReference type="InterPro" id="IPR000847">
    <property type="entry name" value="LysR_HTH_N"/>
</dbReference>
<dbReference type="Gene3D" id="1.10.10.10">
    <property type="entry name" value="Winged helix-like DNA-binding domain superfamily/Winged helix DNA-binding domain"/>
    <property type="match status" value="1"/>
</dbReference>
<protein>
    <submittedName>
        <fullName evidence="6">LysR family transcriptional regulator</fullName>
    </submittedName>
</protein>